<keyword evidence="2" id="KW-0812">Transmembrane</keyword>
<protein>
    <submittedName>
        <fullName evidence="3">Uncharacterized protein</fullName>
    </submittedName>
</protein>
<gene>
    <name evidence="3" type="ORF">GCM10022409_19090</name>
</gene>
<accession>A0ABP7U4H7</accession>
<evidence type="ECO:0000256" key="2">
    <source>
        <dbReference type="SAM" id="Phobius"/>
    </source>
</evidence>
<keyword evidence="2" id="KW-0472">Membrane</keyword>
<comment type="caution">
    <text evidence="3">The sequence shown here is derived from an EMBL/GenBank/DDBJ whole genome shotgun (WGS) entry which is preliminary data.</text>
</comment>
<evidence type="ECO:0000256" key="1">
    <source>
        <dbReference type="SAM" id="MobiDB-lite"/>
    </source>
</evidence>
<name>A0ABP7U4H7_9BACT</name>
<evidence type="ECO:0000313" key="4">
    <source>
        <dbReference type="Proteomes" id="UP001501469"/>
    </source>
</evidence>
<evidence type="ECO:0000313" key="3">
    <source>
        <dbReference type="EMBL" id="GAA4034809.1"/>
    </source>
</evidence>
<feature type="compositionally biased region" description="Pro residues" evidence="1">
    <location>
        <begin position="1"/>
        <end position="14"/>
    </location>
</feature>
<dbReference type="RefSeq" id="WP_345053391.1">
    <property type="nucleotide sequence ID" value="NZ_BAABDK010000016.1"/>
</dbReference>
<organism evidence="3 4">
    <name type="scientific">Hymenobacter glaciei</name>
    <dbReference type="NCBI Taxonomy" id="877209"/>
    <lineage>
        <taxon>Bacteria</taxon>
        <taxon>Pseudomonadati</taxon>
        <taxon>Bacteroidota</taxon>
        <taxon>Cytophagia</taxon>
        <taxon>Cytophagales</taxon>
        <taxon>Hymenobacteraceae</taxon>
        <taxon>Hymenobacter</taxon>
    </lineage>
</organism>
<dbReference type="Proteomes" id="UP001501469">
    <property type="component" value="Unassembled WGS sequence"/>
</dbReference>
<keyword evidence="2" id="KW-1133">Transmembrane helix</keyword>
<proteinExistence type="predicted"/>
<sequence>MPPPIFGTPQPPPCQQQRRKRGRVLPGLVVPGLVVPVGFGEVRVVLGGRGLRLRLRFK</sequence>
<feature type="transmembrane region" description="Helical" evidence="2">
    <location>
        <begin position="28"/>
        <end position="46"/>
    </location>
</feature>
<reference evidence="4" key="1">
    <citation type="journal article" date="2019" name="Int. J. Syst. Evol. Microbiol.">
        <title>The Global Catalogue of Microorganisms (GCM) 10K type strain sequencing project: providing services to taxonomists for standard genome sequencing and annotation.</title>
        <authorList>
            <consortium name="The Broad Institute Genomics Platform"/>
            <consortium name="The Broad Institute Genome Sequencing Center for Infectious Disease"/>
            <person name="Wu L."/>
            <person name="Ma J."/>
        </authorList>
    </citation>
    <scope>NUCLEOTIDE SEQUENCE [LARGE SCALE GENOMIC DNA]</scope>
    <source>
        <strain evidence="4">JCM 17225</strain>
    </source>
</reference>
<keyword evidence="4" id="KW-1185">Reference proteome</keyword>
<feature type="region of interest" description="Disordered" evidence="1">
    <location>
        <begin position="1"/>
        <end position="20"/>
    </location>
</feature>
<dbReference type="EMBL" id="BAABDK010000016">
    <property type="protein sequence ID" value="GAA4034809.1"/>
    <property type="molecule type" value="Genomic_DNA"/>
</dbReference>